<dbReference type="Proteomes" id="UP000574390">
    <property type="component" value="Unassembled WGS sequence"/>
</dbReference>
<protein>
    <submittedName>
        <fullName evidence="1">Uncharacterized protein</fullName>
    </submittedName>
</protein>
<name>A0A7J6PVN2_PEROL</name>
<accession>A0A7J6PVN2</accession>
<feature type="non-terminal residue" evidence="1">
    <location>
        <position position="106"/>
    </location>
</feature>
<dbReference type="EMBL" id="JABANM010034148">
    <property type="protein sequence ID" value="KAF4700115.1"/>
    <property type="molecule type" value="Genomic_DNA"/>
</dbReference>
<sequence>ANYRCHKLTSSGGTRCRSTKNPIAGDYWFEPVDGKHSTAAADILIRCGLASLDHQGRLNLGKELSRGKYRYPTVQNEHFTPTSDILFAVTRSNVNILIVDRTMSSQ</sequence>
<evidence type="ECO:0000313" key="2">
    <source>
        <dbReference type="Proteomes" id="UP000574390"/>
    </source>
</evidence>
<evidence type="ECO:0000313" key="1">
    <source>
        <dbReference type="EMBL" id="KAF4700115.1"/>
    </source>
</evidence>
<comment type="caution">
    <text evidence="1">The sequence shown here is derived from an EMBL/GenBank/DDBJ whole genome shotgun (WGS) entry which is preliminary data.</text>
</comment>
<reference evidence="1 2" key="1">
    <citation type="submission" date="2020-04" db="EMBL/GenBank/DDBJ databases">
        <title>Perkinsus olseni comparative genomics.</title>
        <authorList>
            <person name="Bogema D.R."/>
        </authorList>
    </citation>
    <scope>NUCLEOTIDE SEQUENCE [LARGE SCALE GENOMIC DNA]</scope>
    <source>
        <strain evidence="1">ATCC PRA-205</strain>
    </source>
</reference>
<gene>
    <name evidence="1" type="ORF">FOZ62_006756</name>
</gene>
<dbReference type="AlphaFoldDB" id="A0A7J6PVN2"/>
<organism evidence="1 2">
    <name type="scientific">Perkinsus olseni</name>
    <name type="common">Perkinsus atlanticus</name>
    <dbReference type="NCBI Taxonomy" id="32597"/>
    <lineage>
        <taxon>Eukaryota</taxon>
        <taxon>Sar</taxon>
        <taxon>Alveolata</taxon>
        <taxon>Perkinsozoa</taxon>
        <taxon>Perkinsea</taxon>
        <taxon>Perkinsida</taxon>
        <taxon>Perkinsidae</taxon>
        <taxon>Perkinsus</taxon>
    </lineage>
</organism>
<proteinExistence type="predicted"/>